<comment type="caution">
    <text evidence="5">The sequence shown here is derived from an EMBL/GenBank/DDBJ whole genome shotgun (WGS) entry which is preliminary data.</text>
</comment>
<dbReference type="SUPFAM" id="SSF54862">
    <property type="entry name" value="4Fe-4S ferredoxins"/>
    <property type="match status" value="1"/>
</dbReference>
<keyword evidence="1" id="KW-0479">Metal-binding</keyword>
<evidence type="ECO:0000313" key="6">
    <source>
        <dbReference type="Proteomes" id="UP000196329"/>
    </source>
</evidence>
<evidence type="ECO:0000256" key="2">
    <source>
        <dbReference type="ARBA" id="ARBA00023004"/>
    </source>
</evidence>
<dbReference type="PROSITE" id="PS00198">
    <property type="entry name" value="4FE4S_FER_1"/>
    <property type="match status" value="1"/>
</dbReference>
<dbReference type="PANTHER" id="PTHR43193">
    <property type="match status" value="1"/>
</dbReference>
<feature type="domain" description="4Fe-4S ferredoxin-type" evidence="4">
    <location>
        <begin position="34"/>
        <end position="63"/>
    </location>
</feature>
<dbReference type="Proteomes" id="UP000196329">
    <property type="component" value="Unassembled WGS sequence"/>
</dbReference>
<evidence type="ECO:0000256" key="3">
    <source>
        <dbReference type="ARBA" id="ARBA00023014"/>
    </source>
</evidence>
<dbReference type="EMBL" id="NFHS01000002">
    <property type="protein sequence ID" value="OUN56454.1"/>
    <property type="molecule type" value="Genomic_DNA"/>
</dbReference>
<evidence type="ECO:0000313" key="5">
    <source>
        <dbReference type="EMBL" id="OUN56454.1"/>
    </source>
</evidence>
<keyword evidence="3" id="KW-0411">Iron-sulfur</keyword>
<name>A0A1Y3V5W8_BACUN</name>
<proteinExistence type="predicted"/>
<dbReference type="InterPro" id="IPR017900">
    <property type="entry name" value="4Fe4S_Fe_S_CS"/>
</dbReference>
<reference evidence="6" key="1">
    <citation type="submission" date="2017-04" db="EMBL/GenBank/DDBJ databases">
        <title>Function of individual gut microbiota members based on whole genome sequencing of pure cultures obtained from chicken caecum.</title>
        <authorList>
            <person name="Medvecky M."/>
            <person name="Cejkova D."/>
            <person name="Polansky O."/>
            <person name="Karasova D."/>
            <person name="Kubasova T."/>
            <person name="Cizek A."/>
            <person name="Rychlik I."/>
        </authorList>
    </citation>
    <scope>NUCLEOTIDE SEQUENCE [LARGE SCALE GENOMIC DNA]</scope>
    <source>
        <strain evidence="6">An67</strain>
    </source>
</reference>
<dbReference type="GO" id="GO:0046872">
    <property type="term" value="F:metal ion binding"/>
    <property type="evidence" value="ECO:0007669"/>
    <property type="project" value="UniProtKB-KW"/>
</dbReference>
<dbReference type="RefSeq" id="WP_005790044.1">
    <property type="nucleotide sequence ID" value="NZ_NFHS01000002.1"/>
</dbReference>
<dbReference type="GO" id="GO:0051536">
    <property type="term" value="F:iron-sulfur cluster binding"/>
    <property type="evidence" value="ECO:0007669"/>
    <property type="project" value="UniProtKB-KW"/>
</dbReference>
<dbReference type="InterPro" id="IPR017896">
    <property type="entry name" value="4Fe4S_Fe-S-bd"/>
</dbReference>
<protein>
    <recommendedName>
        <fullName evidence="4">4Fe-4S ferredoxin-type domain-containing protein</fullName>
    </recommendedName>
</protein>
<dbReference type="PROSITE" id="PS51379">
    <property type="entry name" value="4FE4S_FER_2"/>
    <property type="match status" value="2"/>
</dbReference>
<evidence type="ECO:0000259" key="4">
    <source>
        <dbReference type="PROSITE" id="PS51379"/>
    </source>
</evidence>
<dbReference type="InterPro" id="IPR052977">
    <property type="entry name" value="Polyferredoxin-like_ET"/>
</dbReference>
<gene>
    <name evidence="5" type="ORF">B5G17_03920</name>
</gene>
<dbReference type="AlphaFoldDB" id="A0A1Y3V5W8"/>
<evidence type="ECO:0000256" key="1">
    <source>
        <dbReference type="ARBA" id="ARBA00022723"/>
    </source>
</evidence>
<sequence>MEICDYNSCTGCAACMNNCKHQAISMYPDRHGELHPLIDVDKCIECGLCINRCPVNKHTERLEPQQCFAVWEKSLDDRKFSASGGVAAALYKAIVSECGGVGYGVGWGDDLKAHFIRVDETSHLDALKGSKYVQAIVDNIYNQVRTDLQEKRKVLFIGTPCQIAGLKNYLHKEYDNLITCDLLCHGVPSQDYLVEEIKGLIPAKHLQGITNCRFRGNDKYNYWLTLWNGNRLLYGKKAVHSYYLTGFITSITLRESCYHCKYADRKRVADITIGDFLGLGKLNSYSDISPKNISVVTLNSDKGVGLWNKMKATTSLLQEERDIEEAIKGGGSFRNCATRNPKRKKFLYDYERFGWKKAIRKSLWKSILKARIQSIFKH</sequence>
<dbReference type="Pfam" id="PF04432">
    <property type="entry name" value="FrhB_FdhB_C"/>
    <property type="match status" value="1"/>
</dbReference>
<dbReference type="InterPro" id="IPR007525">
    <property type="entry name" value="FrhB_FdhB_C"/>
</dbReference>
<dbReference type="Gene3D" id="3.30.70.20">
    <property type="match status" value="1"/>
</dbReference>
<keyword evidence="2" id="KW-0408">Iron</keyword>
<organism evidence="5 6">
    <name type="scientific">Bacteroides uniformis</name>
    <dbReference type="NCBI Taxonomy" id="820"/>
    <lineage>
        <taxon>Bacteria</taxon>
        <taxon>Pseudomonadati</taxon>
        <taxon>Bacteroidota</taxon>
        <taxon>Bacteroidia</taxon>
        <taxon>Bacteroidales</taxon>
        <taxon>Bacteroidaceae</taxon>
        <taxon>Bacteroides</taxon>
    </lineage>
</organism>
<dbReference type="PANTHER" id="PTHR43193:SF2">
    <property type="entry name" value="POLYFERREDOXIN PROTEIN FWDF"/>
    <property type="match status" value="1"/>
</dbReference>
<accession>A0A1Y3V5W8</accession>
<dbReference type="Pfam" id="PF12838">
    <property type="entry name" value="Fer4_7"/>
    <property type="match status" value="1"/>
</dbReference>
<dbReference type="GeneID" id="29795382"/>
<feature type="domain" description="4Fe-4S ferredoxin-type" evidence="4">
    <location>
        <begin position="1"/>
        <end position="29"/>
    </location>
</feature>